<protein>
    <submittedName>
        <fullName evidence="2">Uncharacterized protein</fullName>
    </submittedName>
</protein>
<evidence type="ECO:0000313" key="1">
    <source>
        <dbReference type="Proteomes" id="UP000887540"/>
    </source>
</evidence>
<dbReference type="WBParaSite" id="ACRNAN_scaffold6786.g16003.t2">
    <property type="protein sequence ID" value="ACRNAN_scaffold6786.g16003.t2"/>
    <property type="gene ID" value="ACRNAN_scaffold6786.g16003"/>
</dbReference>
<accession>A0A914EA28</accession>
<name>A0A914EA28_9BILA</name>
<proteinExistence type="predicted"/>
<dbReference type="Proteomes" id="UP000887540">
    <property type="component" value="Unplaced"/>
</dbReference>
<organism evidence="1 2">
    <name type="scientific">Acrobeloides nanus</name>
    <dbReference type="NCBI Taxonomy" id="290746"/>
    <lineage>
        <taxon>Eukaryota</taxon>
        <taxon>Metazoa</taxon>
        <taxon>Ecdysozoa</taxon>
        <taxon>Nematoda</taxon>
        <taxon>Chromadorea</taxon>
        <taxon>Rhabditida</taxon>
        <taxon>Tylenchina</taxon>
        <taxon>Cephalobomorpha</taxon>
        <taxon>Cephaloboidea</taxon>
        <taxon>Cephalobidae</taxon>
        <taxon>Acrobeloides</taxon>
    </lineage>
</organism>
<sequence length="196" mass="23054">MASFAKQEIRAEKIILQQIGSDLQQRICSKIFKYIKVNKASLIIDYTQETIRIEEKDYDLANLPDVLNKIEEIIHFFETLPDPSKVFQHLYISQDVKVGQFRPYLGQGRFGQFLGQFRSFLDAIRNTILTRNGIIIEQTESKSSHEIRLNDQWGLKIWFQFNTSWSHQLYRTNSYGSDEEDGTSNEFNHTYAIYKL</sequence>
<evidence type="ECO:0000313" key="2">
    <source>
        <dbReference type="WBParaSite" id="ACRNAN_scaffold6786.g16003.t2"/>
    </source>
</evidence>
<reference evidence="2" key="1">
    <citation type="submission" date="2022-11" db="UniProtKB">
        <authorList>
            <consortium name="WormBaseParasite"/>
        </authorList>
    </citation>
    <scope>IDENTIFICATION</scope>
</reference>
<keyword evidence="1" id="KW-1185">Reference proteome</keyword>
<dbReference type="AlphaFoldDB" id="A0A914EA28"/>